<keyword evidence="5" id="KW-1185">Reference proteome</keyword>
<feature type="signal peptide" evidence="3">
    <location>
        <begin position="1"/>
        <end position="41"/>
    </location>
</feature>
<reference evidence="4 5" key="1">
    <citation type="journal article" date="2021" name="Cell">
        <title>Tracing the genetic footprints of vertebrate landing in non-teleost ray-finned fishes.</title>
        <authorList>
            <person name="Bi X."/>
            <person name="Wang K."/>
            <person name="Yang L."/>
            <person name="Pan H."/>
            <person name="Jiang H."/>
            <person name="Wei Q."/>
            <person name="Fang M."/>
            <person name="Yu H."/>
            <person name="Zhu C."/>
            <person name="Cai Y."/>
            <person name="He Y."/>
            <person name="Gan X."/>
            <person name="Zeng H."/>
            <person name="Yu D."/>
            <person name="Zhu Y."/>
            <person name="Jiang H."/>
            <person name="Qiu Q."/>
            <person name="Yang H."/>
            <person name="Zhang Y.E."/>
            <person name="Wang W."/>
            <person name="Zhu M."/>
            <person name="He S."/>
            <person name="Zhang G."/>
        </authorList>
    </citation>
    <scope>NUCLEOTIDE SEQUENCE [LARGE SCALE GENOMIC DNA]</scope>
    <source>
        <strain evidence="4">Bchr_013</strain>
    </source>
</reference>
<accession>A0A8X7X9J4</accession>
<sequence length="203" mass="22220">MWEWMSFAAGLLPAVASTSSSPLLIRLVVCILLLQAGAVLGRCPAEAGAAVGLEPLRGVNCSWSLDRHTRSYNHLEGDVRWRRLYSATKFFLRIEKSGKVDGTRRKNCINSVMEIRSVSVGVVAIKSVNTGLYLAMNKKGKLYGSNQLSAAARRAIVQRMRTGAVLTPTTFAVTFPTSSYLKSFLRQIEDFSASLGEKLKGAY</sequence>
<dbReference type="PANTHER" id="PTHR11486">
    <property type="entry name" value="FIBROBLAST GROWTH FACTOR"/>
    <property type="match status" value="1"/>
</dbReference>
<dbReference type="Gene3D" id="2.80.10.50">
    <property type="match status" value="1"/>
</dbReference>
<comment type="similarity">
    <text evidence="1 2">Belongs to the heparin-binding growth factors family.</text>
</comment>
<keyword evidence="3" id="KW-0732">Signal</keyword>
<dbReference type="Proteomes" id="UP000886611">
    <property type="component" value="Unassembled WGS sequence"/>
</dbReference>
<dbReference type="Pfam" id="PF00167">
    <property type="entry name" value="FGF"/>
    <property type="match status" value="1"/>
</dbReference>
<feature type="non-terminal residue" evidence="4">
    <location>
        <position position="1"/>
    </location>
</feature>
<protein>
    <recommendedName>
        <fullName evidence="2">Fibroblast growth factor</fullName>
        <shortName evidence="2">FGF</shortName>
    </recommendedName>
</protein>
<evidence type="ECO:0000256" key="2">
    <source>
        <dbReference type="RuleBase" id="RU049442"/>
    </source>
</evidence>
<dbReference type="SUPFAM" id="SSF50353">
    <property type="entry name" value="Cytokine"/>
    <property type="match status" value="1"/>
</dbReference>
<feature type="chain" id="PRO_5036503155" description="Fibroblast growth factor" evidence="3">
    <location>
        <begin position="42"/>
        <end position="203"/>
    </location>
</feature>
<name>A0A8X7X9J4_POLSE</name>
<evidence type="ECO:0000256" key="1">
    <source>
        <dbReference type="ARBA" id="ARBA00007936"/>
    </source>
</evidence>
<dbReference type="EMBL" id="JAATIS010003638">
    <property type="protein sequence ID" value="KAG2464092.1"/>
    <property type="molecule type" value="Genomic_DNA"/>
</dbReference>
<organism evidence="4 5">
    <name type="scientific">Polypterus senegalus</name>
    <name type="common">Senegal bichir</name>
    <dbReference type="NCBI Taxonomy" id="55291"/>
    <lineage>
        <taxon>Eukaryota</taxon>
        <taxon>Metazoa</taxon>
        <taxon>Chordata</taxon>
        <taxon>Craniata</taxon>
        <taxon>Vertebrata</taxon>
        <taxon>Euteleostomi</taxon>
        <taxon>Actinopterygii</taxon>
        <taxon>Polypteriformes</taxon>
        <taxon>Polypteridae</taxon>
        <taxon>Polypterus</taxon>
    </lineage>
</organism>
<evidence type="ECO:0000256" key="3">
    <source>
        <dbReference type="SAM" id="SignalP"/>
    </source>
</evidence>
<dbReference type="GO" id="GO:0008083">
    <property type="term" value="F:growth factor activity"/>
    <property type="evidence" value="ECO:0007669"/>
    <property type="project" value="InterPro"/>
</dbReference>
<feature type="non-terminal residue" evidence="4">
    <location>
        <position position="203"/>
    </location>
</feature>
<proteinExistence type="inferred from homology"/>
<dbReference type="AlphaFoldDB" id="A0A8X7X9J4"/>
<dbReference type="InterPro" id="IPR008996">
    <property type="entry name" value="IL1/FGF"/>
</dbReference>
<evidence type="ECO:0000313" key="5">
    <source>
        <dbReference type="Proteomes" id="UP000886611"/>
    </source>
</evidence>
<dbReference type="InterPro" id="IPR002209">
    <property type="entry name" value="Fibroblast_GF_fam"/>
</dbReference>
<evidence type="ECO:0000313" key="4">
    <source>
        <dbReference type="EMBL" id="KAG2464092.1"/>
    </source>
</evidence>
<dbReference type="PRINTS" id="PR00263">
    <property type="entry name" value="HBGFFGF"/>
</dbReference>
<comment type="caution">
    <text evidence="4">The sequence shown here is derived from an EMBL/GenBank/DDBJ whole genome shotgun (WGS) entry which is preliminary data.</text>
</comment>
<gene>
    <name evidence="4" type="primary">Fgf10_1</name>
    <name evidence="4" type="ORF">GTO96_0003167</name>
</gene>
<dbReference type="SMART" id="SM00442">
    <property type="entry name" value="FGF"/>
    <property type="match status" value="1"/>
</dbReference>